<dbReference type="Pfam" id="PF00014">
    <property type="entry name" value="Kunitz_BPTI"/>
    <property type="match status" value="1"/>
</dbReference>
<dbReference type="Pfam" id="PF07452">
    <property type="entry name" value="CHRD"/>
    <property type="match status" value="1"/>
</dbReference>
<feature type="chain" id="PRO_5030851254" description="BPTI/Kunitz inhibitor domain-containing protein" evidence="3">
    <location>
        <begin position="19"/>
        <end position="299"/>
    </location>
</feature>
<dbReference type="CDD" id="cd00109">
    <property type="entry name" value="Kunitz-type"/>
    <property type="match status" value="1"/>
</dbReference>
<dbReference type="InterPro" id="IPR010895">
    <property type="entry name" value="CHRD"/>
</dbReference>
<gene>
    <name evidence="5" type="ORF">DBRI00130_LOCUS20143</name>
</gene>
<dbReference type="InterPro" id="IPR050098">
    <property type="entry name" value="TFPI/VKTCI-like"/>
</dbReference>
<sequence>MRPLRAFLILALFYGTCCRSDSPISMLSRIDDGAKCRRFDVSLDETQEIHPVEHESQCKGVFRLDYEYNEVFYRIRCSSALIGVPIAANIYQSFVGQDGDMVLRLEVTGRKNKRVVDSGGYVSIDEEKFESLVRLLFEGEAYVIIQTSKYEDGEVQGQIIAPMGCLEEEEEGELMMSSSEPSSMPSSMPTSMPSSMPTSVPSSMPTLMPSSMSSSMPTSMPSSMPSSKEVERNSICFLPKDSGPCDAYFQKFWFNSENGSCELFIYGGCRGNENKFDTSNDCGKMCGGELDEEREKELP</sequence>
<dbReference type="PROSITE" id="PS50279">
    <property type="entry name" value="BPTI_KUNITZ_2"/>
    <property type="match status" value="1"/>
</dbReference>
<dbReference type="Gene3D" id="4.10.410.10">
    <property type="entry name" value="Pancreatic trypsin inhibitor Kunitz domain"/>
    <property type="match status" value="1"/>
</dbReference>
<reference evidence="5" key="1">
    <citation type="submission" date="2021-01" db="EMBL/GenBank/DDBJ databases">
        <authorList>
            <person name="Corre E."/>
            <person name="Pelletier E."/>
            <person name="Niang G."/>
            <person name="Scheremetjew M."/>
            <person name="Finn R."/>
            <person name="Kale V."/>
            <person name="Holt S."/>
            <person name="Cochrane G."/>
            <person name="Meng A."/>
            <person name="Brown T."/>
            <person name="Cohen L."/>
        </authorList>
    </citation>
    <scope>NUCLEOTIDE SEQUENCE</scope>
    <source>
        <strain evidence="5">GSO104</strain>
    </source>
</reference>
<evidence type="ECO:0000256" key="1">
    <source>
        <dbReference type="ARBA" id="ARBA00023157"/>
    </source>
</evidence>
<dbReference type="EMBL" id="HBNS01025539">
    <property type="protein sequence ID" value="CAE4617207.1"/>
    <property type="molecule type" value="Transcribed_RNA"/>
</dbReference>
<evidence type="ECO:0000313" key="5">
    <source>
        <dbReference type="EMBL" id="CAE4617207.1"/>
    </source>
</evidence>
<dbReference type="GO" id="GO:0005615">
    <property type="term" value="C:extracellular space"/>
    <property type="evidence" value="ECO:0007669"/>
    <property type="project" value="TreeGrafter"/>
</dbReference>
<dbReference type="InterPro" id="IPR036880">
    <property type="entry name" value="Kunitz_BPTI_sf"/>
</dbReference>
<dbReference type="SUPFAM" id="SSF57362">
    <property type="entry name" value="BPTI-like"/>
    <property type="match status" value="1"/>
</dbReference>
<evidence type="ECO:0000256" key="2">
    <source>
        <dbReference type="SAM" id="MobiDB-lite"/>
    </source>
</evidence>
<dbReference type="InterPro" id="IPR020901">
    <property type="entry name" value="Prtase_inh_Kunz-CS"/>
</dbReference>
<dbReference type="InterPro" id="IPR002223">
    <property type="entry name" value="Kunitz_BPTI"/>
</dbReference>
<evidence type="ECO:0000259" key="4">
    <source>
        <dbReference type="PROSITE" id="PS50279"/>
    </source>
</evidence>
<dbReference type="FunFam" id="4.10.410.10:FF:000020">
    <property type="entry name" value="Collagen, type VI, alpha 3"/>
    <property type="match status" value="1"/>
</dbReference>
<keyword evidence="3" id="KW-0732">Signal</keyword>
<name>A0A7S4W1R9_9STRA</name>
<protein>
    <recommendedName>
        <fullName evidence="4">BPTI/Kunitz inhibitor domain-containing protein</fullName>
    </recommendedName>
</protein>
<feature type="region of interest" description="Disordered" evidence="2">
    <location>
        <begin position="174"/>
        <end position="227"/>
    </location>
</feature>
<feature type="signal peptide" evidence="3">
    <location>
        <begin position="1"/>
        <end position="18"/>
    </location>
</feature>
<feature type="domain" description="BPTI/Kunitz inhibitor" evidence="4">
    <location>
        <begin position="236"/>
        <end position="286"/>
    </location>
</feature>
<dbReference type="PANTHER" id="PTHR10083:SF373">
    <property type="entry name" value="SERINE PEPTIDASE INHIBITOR, KUNITZ TYPE, 2"/>
    <property type="match status" value="1"/>
</dbReference>
<keyword evidence="1" id="KW-1015">Disulfide bond</keyword>
<dbReference type="PRINTS" id="PR00759">
    <property type="entry name" value="BASICPTASE"/>
</dbReference>
<evidence type="ECO:0000256" key="3">
    <source>
        <dbReference type="SAM" id="SignalP"/>
    </source>
</evidence>
<dbReference type="PROSITE" id="PS00280">
    <property type="entry name" value="BPTI_KUNITZ_1"/>
    <property type="match status" value="1"/>
</dbReference>
<accession>A0A7S4W1R9</accession>
<feature type="compositionally biased region" description="Low complexity" evidence="2">
    <location>
        <begin position="175"/>
        <end position="227"/>
    </location>
</feature>
<proteinExistence type="predicted"/>
<organism evidence="5">
    <name type="scientific">Ditylum brightwellii</name>
    <dbReference type="NCBI Taxonomy" id="49249"/>
    <lineage>
        <taxon>Eukaryota</taxon>
        <taxon>Sar</taxon>
        <taxon>Stramenopiles</taxon>
        <taxon>Ochrophyta</taxon>
        <taxon>Bacillariophyta</taxon>
        <taxon>Mediophyceae</taxon>
        <taxon>Lithodesmiophycidae</taxon>
        <taxon>Lithodesmiales</taxon>
        <taxon>Lithodesmiaceae</taxon>
        <taxon>Ditylum</taxon>
    </lineage>
</organism>
<dbReference type="SMART" id="SM00131">
    <property type="entry name" value="KU"/>
    <property type="match status" value="1"/>
</dbReference>
<dbReference type="PANTHER" id="PTHR10083">
    <property type="entry name" value="KUNITZ-TYPE PROTEASE INHIBITOR-RELATED"/>
    <property type="match status" value="1"/>
</dbReference>
<dbReference type="AlphaFoldDB" id="A0A7S4W1R9"/>
<dbReference type="GO" id="GO:0004867">
    <property type="term" value="F:serine-type endopeptidase inhibitor activity"/>
    <property type="evidence" value="ECO:0007669"/>
    <property type="project" value="InterPro"/>
</dbReference>